<dbReference type="AlphaFoldDB" id="A0A0E9QID7"/>
<evidence type="ECO:0000313" key="1">
    <source>
        <dbReference type="EMBL" id="JAH16656.1"/>
    </source>
</evidence>
<sequence>MKDLFWNILIYWYKKHREQVKWGKHCCKKNVKLA</sequence>
<proteinExistence type="predicted"/>
<organism evidence="1">
    <name type="scientific">Anguilla anguilla</name>
    <name type="common">European freshwater eel</name>
    <name type="synonym">Muraena anguilla</name>
    <dbReference type="NCBI Taxonomy" id="7936"/>
    <lineage>
        <taxon>Eukaryota</taxon>
        <taxon>Metazoa</taxon>
        <taxon>Chordata</taxon>
        <taxon>Craniata</taxon>
        <taxon>Vertebrata</taxon>
        <taxon>Euteleostomi</taxon>
        <taxon>Actinopterygii</taxon>
        <taxon>Neopterygii</taxon>
        <taxon>Teleostei</taxon>
        <taxon>Anguilliformes</taxon>
        <taxon>Anguillidae</taxon>
        <taxon>Anguilla</taxon>
    </lineage>
</organism>
<reference evidence="1" key="1">
    <citation type="submission" date="2014-11" db="EMBL/GenBank/DDBJ databases">
        <authorList>
            <person name="Amaro Gonzalez C."/>
        </authorList>
    </citation>
    <scope>NUCLEOTIDE SEQUENCE</scope>
</reference>
<name>A0A0E9QID7_ANGAN</name>
<protein>
    <submittedName>
        <fullName evidence="1">Uncharacterized protein</fullName>
    </submittedName>
</protein>
<accession>A0A0E9QID7</accession>
<dbReference type="EMBL" id="GBXM01091921">
    <property type="protein sequence ID" value="JAH16656.1"/>
    <property type="molecule type" value="Transcribed_RNA"/>
</dbReference>
<reference evidence="1" key="2">
    <citation type="journal article" date="2015" name="Fish Shellfish Immunol.">
        <title>Early steps in the European eel (Anguilla anguilla)-Vibrio vulnificus interaction in the gills: Role of the RtxA13 toxin.</title>
        <authorList>
            <person name="Callol A."/>
            <person name="Pajuelo D."/>
            <person name="Ebbesson L."/>
            <person name="Teles M."/>
            <person name="MacKenzie S."/>
            <person name="Amaro C."/>
        </authorList>
    </citation>
    <scope>NUCLEOTIDE SEQUENCE</scope>
</reference>